<proteinExistence type="predicted"/>
<dbReference type="AlphaFoldDB" id="A0A0A8YNT6"/>
<name>A0A0A8YNT6_ARUDO</name>
<protein>
    <submittedName>
        <fullName evidence="1">Uncharacterized protein</fullName>
    </submittedName>
</protein>
<accession>A0A0A8YNT6</accession>
<reference evidence="1" key="1">
    <citation type="submission" date="2014-09" db="EMBL/GenBank/DDBJ databases">
        <authorList>
            <person name="Magalhaes I.L.F."/>
            <person name="Oliveira U."/>
            <person name="Santos F.R."/>
            <person name="Vidigal T.H.D.A."/>
            <person name="Brescovit A.D."/>
            <person name="Santos A.J."/>
        </authorList>
    </citation>
    <scope>NUCLEOTIDE SEQUENCE</scope>
    <source>
        <tissue evidence="1">Shoot tissue taken approximately 20 cm above the soil surface</tissue>
    </source>
</reference>
<reference evidence="1" key="2">
    <citation type="journal article" date="2015" name="Data Brief">
        <title>Shoot transcriptome of the giant reed, Arundo donax.</title>
        <authorList>
            <person name="Barrero R.A."/>
            <person name="Guerrero F.D."/>
            <person name="Moolhuijzen P."/>
            <person name="Goolsby J.A."/>
            <person name="Tidwell J."/>
            <person name="Bellgard S.E."/>
            <person name="Bellgard M.I."/>
        </authorList>
    </citation>
    <scope>NUCLEOTIDE SEQUENCE</scope>
    <source>
        <tissue evidence="1">Shoot tissue taken approximately 20 cm above the soil surface</tissue>
    </source>
</reference>
<evidence type="ECO:0000313" key="1">
    <source>
        <dbReference type="EMBL" id="JAD24427.1"/>
    </source>
</evidence>
<dbReference type="EMBL" id="GBRH01273468">
    <property type="protein sequence ID" value="JAD24427.1"/>
    <property type="molecule type" value="Transcribed_RNA"/>
</dbReference>
<organism evidence="1">
    <name type="scientific">Arundo donax</name>
    <name type="common">Giant reed</name>
    <name type="synonym">Donax arundinaceus</name>
    <dbReference type="NCBI Taxonomy" id="35708"/>
    <lineage>
        <taxon>Eukaryota</taxon>
        <taxon>Viridiplantae</taxon>
        <taxon>Streptophyta</taxon>
        <taxon>Embryophyta</taxon>
        <taxon>Tracheophyta</taxon>
        <taxon>Spermatophyta</taxon>
        <taxon>Magnoliopsida</taxon>
        <taxon>Liliopsida</taxon>
        <taxon>Poales</taxon>
        <taxon>Poaceae</taxon>
        <taxon>PACMAD clade</taxon>
        <taxon>Arundinoideae</taxon>
        <taxon>Arundineae</taxon>
        <taxon>Arundo</taxon>
    </lineage>
</organism>
<sequence length="53" mass="5794">MHVLVTSKSHPVACYSVIMAELECLLNNFNHTVIMFSSSAKLGVTALWIGLLC</sequence>